<evidence type="ECO:0000256" key="7">
    <source>
        <dbReference type="ARBA" id="ARBA00022989"/>
    </source>
</evidence>
<gene>
    <name evidence="14" type="ORF">GSOID_T00016407001</name>
</gene>
<dbReference type="FunCoup" id="E4Y2K5">
    <property type="interactions" value="115"/>
</dbReference>
<accession>E4Y2K5</accession>
<dbReference type="PANTHER" id="PTHR13325:SF3">
    <property type="entry name" value="MEMBRANE-BOUND TRANSCRIPTION FACTOR SITE-2 PROTEASE"/>
    <property type="match status" value="1"/>
</dbReference>
<dbReference type="GO" id="GO:0012505">
    <property type="term" value="C:endomembrane system"/>
    <property type="evidence" value="ECO:0007669"/>
    <property type="project" value="UniProtKB-SubCell"/>
</dbReference>
<dbReference type="Proteomes" id="UP000001307">
    <property type="component" value="Unassembled WGS sequence"/>
</dbReference>
<dbReference type="EC" id="3.4.24.85" evidence="4"/>
<dbReference type="GO" id="GO:0016020">
    <property type="term" value="C:membrane"/>
    <property type="evidence" value="ECO:0007669"/>
    <property type="project" value="InterPro"/>
</dbReference>
<dbReference type="InterPro" id="IPR001193">
    <property type="entry name" value="MBTPS2"/>
</dbReference>
<feature type="transmembrane region" description="Helical" evidence="11">
    <location>
        <begin position="122"/>
        <end position="143"/>
    </location>
</feature>
<dbReference type="PRINTS" id="PR01000">
    <property type="entry name" value="SREBPS2PTASE"/>
</dbReference>
<keyword evidence="6 11" id="KW-0812">Transmembrane</keyword>
<evidence type="ECO:0000259" key="13">
    <source>
        <dbReference type="Pfam" id="PF02163"/>
    </source>
</evidence>
<organism evidence="14">
    <name type="scientific">Oikopleura dioica</name>
    <name type="common">Tunicate</name>
    <dbReference type="NCBI Taxonomy" id="34765"/>
    <lineage>
        <taxon>Eukaryota</taxon>
        <taxon>Metazoa</taxon>
        <taxon>Chordata</taxon>
        <taxon>Tunicata</taxon>
        <taxon>Appendicularia</taxon>
        <taxon>Copelata</taxon>
        <taxon>Oikopleuridae</taxon>
        <taxon>Oikopleura</taxon>
    </lineage>
</organism>
<feature type="signal peptide" evidence="12">
    <location>
        <begin position="1"/>
        <end position="15"/>
    </location>
</feature>
<keyword evidence="7 11" id="KW-1133">Transmembrane helix</keyword>
<dbReference type="GO" id="GO:0031293">
    <property type="term" value="P:membrane protein intracellular domain proteolysis"/>
    <property type="evidence" value="ECO:0007669"/>
    <property type="project" value="TreeGrafter"/>
</dbReference>
<dbReference type="GO" id="GO:1905897">
    <property type="term" value="P:regulation of response to endoplasmic reticulum stress"/>
    <property type="evidence" value="ECO:0007669"/>
    <property type="project" value="TreeGrafter"/>
</dbReference>
<keyword evidence="12" id="KW-0732">Signal</keyword>
<evidence type="ECO:0000256" key="6">
    <source>
        <dbReference type="ARBA" id="ARBA00022692"/>
    </source>
</evidence>
<comment type="similarity">
    <text evidence="3">Belongs to the peptidase M50A family.</text>
</comment>
<feature type="chain" id="PRO_5012406874" description="Membrane-bound transcription factor site-2 protease" evidence="12">
    <location>
        <begin position="16"/>
        <end position="413"/>
    </location>
</feature>
<evidence type="ECO:0000313" key="14">
    <source>
        <dbReference type="EMBL" id="CBY16095.1"/>
    </source>
</evidence>
<protein>
    <recommendedName>
        <fullName evidence="5">Membrane-bound transcription factor site-2 protease</fullName>
        <ecNumber evidence="4">3.4.24.85</ecNumber>
    </recommendedName>
    <alternativeName>
        <fullName evidence="9">Endopeptidase S2P</fullName>
    </alternativeName>
</protein>
<dbReference type="OrthoDB" id="69989at2759"/>
<comment type="subcellular location">
    <subcellularLocation>
        <location evidence="2">Endomembrane system</location>
        <topology evidence="2">Multi-pass membrane protein</topology>
    </subcellularLocation>
</comment>
<evidence type="ECO:0000256" key="10">
    <source>
        <dbReference type="ARBA" id="ARBA00045828"/>
    </source>
</evidence>
<evidence type="ECO:0000256" key="5">
    <source>
        <dbReference type="ARBA" id="ARBA00014400"/>
    </source>
</evidence>
<keyword evidence="15" id="KW-1185">Reference proteome</keyword>
<dbReference type="GO" id="GO:0004222">
    <property type="term" value="F:metalloendopeptidase activity"/>
    <property type="evidence" value="ECO:0007669"/>
    <property type="project" value="InterPro"/>
</dbReference>
<dbReference type="InterPro" id="IPR008915">
    <property type="entry name" value="Peptidase_M50"/>
</dbReference>
<evidence type="ECO:0000256" key="8">
    <source>
        <dbReference type="ARBA" id="ARBA00023136"/>
    </source>
</evidence>
<dbReference type="EMBL" id="FN653878">
    <property type="protein sequence ID" value="CBY16095.1"/>
    <property type="molecule type" value="Genomic_DNA"/>
</dbReference>
<feature type="transmembrane region" description="Helical" evidence="11">
    <location>
        <begin position="70"/>
        <end position="92"/>
    </location>
</feature>
<evidence type="ECO:0000256" key="3">
    <source>
        <dbReference type="ARBA" id="ARBA00009989"/>
    </source>
</evidence>
<evidence type="ECO:0000256" key="1">
    <source>
        <dbReference type="ARBA" id="ARBA00001350"/>
    </source>
</evidence>
<proteinExistence type="inferred from homology"/>
<dbReference type="PANTHER" id="PTHR13325">
    <property type="entry name" value="PROTEASE M50 MEMBRANE-BOUND TRANSCRIPTION FACTOR SITE 2 PROTEASE"/>
    <property type="match status" value="1"/>
</dbReference>
<comment type="catalytic activity">
    <reaction evidence="1">
        <text>Cleaves several transcription factors that are type-2 transmembrane proteins within membrane-spanning domains. Known substrates include sterol regulatory element-binding protein (SREBP) -1, SREBP-2 and forms of the transcriptional activator ATF6. SREBP-2 is cleaved at the site 477-DRSRILL-|-CVLTFLCLSFNPLTSLLQWGGA-505. The residues Asn-Pro, 11 residues distal to the site of cleavage in the membrane-spanning domain, are important for cleavage by S2P endopeptidase. Replacement of either of these residues does not prevent cleavage, but there is no cleavage if both of these residues are replaced.</text>
        <dbReference type="EC" id="3.4.24.85"/>
    </reaction>
</comment>
<evidence type="ECO:0000256" key="2">
    <source>
        <dbReference type="ARBA" id="ARBA00004127"/>
    </source>
</evidence>
<dbReference type="SUPFAM" id="SSF50156">
    <property type="entry name" value="PDZ domain-like"/>
    <property type="match status" value="1"/>
</dbReference>
<sequence>MILFLCLCLFGFSLPYFDRLLIKNDFSKRYSDLRVSGQLEISHFFFKLTTERFNRRLTSFGHRFSTFSGIFYRIGTCFVLILFVISIPFLWFQIFKILSSSTSSPPDAELIVPGVNRPLSHVIHVLFAIIISVVLHEIGHAFACIAEGGSIHHVGVLSFAVLPGAFVNMDLERVANWGRVRIFCAGIWHNILICAICLLLRHEEINLTGVLFEKEKGLTVTYIDSSSSISGSYGLQRGDVIISANEFAFSDHSFADSMVQIRNSSQTGFCENMSNLESPSSQDCCHEDSLTDLCFRGEGFQVCVHARSMLESSQAYCQADSDCADGFSCLVPKVNEEIHERLVIIERDTHEHTVLFVGDPFELIKTVSISPLVPKYFISAAFVEFQIKLLEYIFNISLALAFFNSLPSVALGQ</sequence>
<dbReference type="AlphaFoldDB" id="E4Y2K5"/>
<comment type="function">
    <text evidence="10">Zinc metalloprotease that mediates intramembrane proteolysis of proteins such as ATF6, ATF6B, SREBF1/SREBP1 and SREBF2/SREBP2. Catalyzes the second step in the proteolytic activation of the sterol regulatory element-binding proteins (SREBPs) SREBF1/SREBP1 and SREBF2/SREBP2: cleaves SREBPs within the first transmembrane segment, thereby releasing the N-terminal segment with a portion of the transmembrane segment attached. Mature N-terminal SREBP fragments shuttle to the nucleus and activate gene transcription. Also mediates the second step in the proteolytic activation of the cyclic AMP-dependent transcription factor ATF-6 (ATF6 and ATF6B). Involved in intramembrane proteolysis during bone formation. In astrocytes and osteoblasts, upon DNA damage and ER stress, mediates the second step of the regulated intramembrane proteolytic activation of the transcription factor CREB3L1, leading to the inhibition of cell-cycle progression.</text>
</comment>
<dbReference type="Pfam" id="PF02163">
    <property type="entry name" value="Peptidase_M50"/>
    <property type="match status" value="1"/>
</dbReference>
<keyword evidence="8 11" id="KW-0472">Membrane</keyword>
<evidence type="ECO:0000256" key="11">
    <source>
        <dbReference type="SAM" id="Phobius"/>
    </source>
</evidence>
<evidence type="ECO:0000256" key="4">
    <source>
        <dbReference type="ARBA" id="ARBA00012347"/>
    </source>
</evidence>
<feature type="domain" description="Peptidase M50" evidence="13">
    <location>
        <begin position="126"/>
        <end position="411"/>
    </location>
</feature>
<evidence type="ECO:0000313" key="15">
    <source>
        <dbReference type="Proteomes" id="UP000001307"/>
    </source>
</evidence>
<feature type="transmembrane region" description="Helical" evidence="11">
    <location>
        <begin position="149"/>
        <end position="168"/>
    </location>
</feature>
<evidence type="ECO:0000256" key="9">
    <source>
        <dbReference type="ARBA" id="ARBA00032658"/>
    </source>
</evidence>
<dbReference type="InParanoid" id="E4Y2K5"/>
<dbReference type="InterPro" id="IPR036034">
    <property type="entry name" value="PDZ_sf"/>
</dbReference>
<feature type="transmembrane region" description="Helical" evidence="11">
    <location>
        <begin position="180"/>
        <end position="201"/>
    </location>
</feature>
<reference evidence="14" key="1">
    <citation type="journal article" date="2010" name="Science">
        <title>Plasticity of animal genome architecture unmasked by rapid evolution of a pelagic tunicate.</title>
        <authorList>
            <person name="Denoeud F."/>
            <person name="Henriet S."/>
            <person name="Mungpakdee S."/>
            <person name="Aury J.M."/>
            <person name="Da Silva C."/>
            <person name="Brinkmann H."/>
            <person name="Mikhaleva J."/>
            <person name="Olsen L.C."/>
            <person name="Jubin C."/>
            <person name="Canestro C."/>
            <person name="Bouquet J.M."/>
            <person name="Danks G."/>
            <person name="Poulain J."/>
            <person name="Campsteijn C."/>
            <person name="Adamski M."/>
            <person name="Cross I."/>
            <person name="Yadetie F."/>
            <person name="Muffato M."/>
            <person name="Louis A."/>
            <person name="Butcher S."/>
            <person name="Tsagkogeorga G."/>
            <person name="Konrad A."/>
            <person name="Singh S."/>
            <person name="Jensen M.F."/>
            <person name="Cong E.H."/>
            <person name="Eikeseth-Otteraa H."/>
            <person name="Noel B."/>
            <person name="Anthouard V."/>
            <person name="Porcel B.M."/>
            <person name="Kachouri-Lafond R."/>
            <person name="Nishino A."/>
            <person name="Ugolini M."/>
            <person name="Chourrout P."/>
            <person name="Nishida H."/>
            <person name="Aasland R."/>
            <person name="Huzurbazar S."/>
            <person name="Westhof E."/>
            <person name="Delsuc F."/>
            <person name="Lehrach H."/>
            <person name="Reinhardt R."/>
            <person name="Weissenbach J."/>
            <person name="Roy S.W."/>
            <person name="Artiguenave F."/>
            <person name="Postlethwait J.H."/>
            <person name="Manak J.R."/>
            <person name="Thompson E.M."/>
            <person name="Jaillon O."/>
            <person name="Du Pasquier L."/>
            <person name="Boudinot P."/>
            <person name="Liberles D.A."/>
            <person name="Volff J.N."/>
            <person name="Philippe H."/>
            <person name="Lenhard B."/>
            <person name="Roest Crollius H."/>
            <person name="Wincker P."/>
            <person name="Chourrout D."/>
        </authorList>
    </citation>
    <scope>NUCLEOTIDE SEQUENCE [LARGE SCALE GENOMIC DNA]</scope>
</reference>
<dbReference type="GO" id="GO:0005737">
    <property type="term" value="C:cytoplasm"/>
    <property type="evidence" value="ECO:0007669"/>
    <property type="project" value="TreeGrafter"/>
</dbReference>
<name>E4Y2K5_OIKDI</name>
<evidence type="ECO:0000256" key="12">
    <source>
        <dbReference type="SAM" id="SignalP"/>
    </source>
</evidence>